<gene>
    <name evidence="1" type="ORF">KQX54_000404</name>
</gene>
<organism evidence="1 2">
    <name type="scientific">Cotesia glomerata</name>
    <name type="common">Lepidopteran parasitic wasp</name>
    <name type="synonym">Apanteles glomeratus</name>
    <dbReference type="NCBI Taxonomy" id="32391"/>
    <lineage>
        <taxon>Eukaryota</taxon>
        <taxon>Metazoa</taxon>
        <taxon>Ecdysozoa</taxon>
        <taxon>Arthropoda</taxon>
        <taxon>Hexapoda</taxon>
        <taxon>Insecta</taxon>
        <taxon>Pterygota</taxon>
        <taxon>Neoptera</taxon>
        <taxon>Endopterygota</taxon>
        <taxon>Hymenoptera</taxon>
        <taxon>Apocrita</taxon>
        <taxon>Ichneumonoidea</taxon>
        <taxon>Braconidae</taxon>
        <taxon>Microgastrinae</taxon>
        <taxon>Cotesia</taxon>
    </lineage>
</organism>
<reference evidence="1 2" key="1">
    <citation type="journal article" date="2021" name="J. Hered.">
        <title>A chromosome-level genome assembly of the parasitoid wasp, Cotesia glomerata (Hymenoptera: Braconidae).</title>
        <authorList>
            <person name="Pinto B.J."/>
            <person name="Weis J.J."/>
            <person name="Gamble T."/>
            <person name="Ode P.J."/>
            <person name="Paul R."/>
            <person name="Zaspel J.M."/>
        </authorList>
    </citation>
    <scope>NUCLEOTIDE SEQUENCE [LARGE SCALE GENOMIC DNA]</scope>
    <source>
        <strain evidence="1">CgM1</strain>
    </source>
</reference>
<dbReference type="EMBL" id="JAHXZJ010001599">
    <property type="protein sequence ID" value="KAH0551134.1"/>
    <property type="molecule type" value="Genomic_DNA"/>
</dbReference>
<sequence>MAEKNSSLKETSEKRYSAISHDTVFDCKISVMTTQAKPLKISCIVGQFTGFYDPAEYEHYNAFSVYNC</sequence>
<comment type="caution">
    <text evidence="1">The sequence shown here is derived from an EMBL/GenBank/DDBJ whole genome shotgun (WGS) entry which is preliminary data.</text>
</comment>
<name>A0AAV7I0A6_COTGL</name>
<dbReference type="AlphaFoldDB" id="A0AAV7I0A6"/>
<protein>
    <submittedName>
        <fullName evidence="1">Uncharacterized protein</fullName>
    </submittedName>
</protein>
<evidence type="ECO:0000313" key="1">
    <source>
        <dbReference type="EMBL" id="KAH0551134.1"/>
    </source>
</evidence>
<proteinExistence type="predicted"/>
<keyword evidence="2" id="KW-1185">Reference proteome</keyword>
<accession>A0AAV7I0A6</accession>
<evidence type="ECO:0000313" key="2">
    <source>
        <dbReference type="Proteomes" id="UP000826195"/>
    </source>
</evidence>
<dbReference type="Proteomes" id="UP000826195">
    <property type="component" value="Unassembled WGS sequence"/>
</dbReference>